<evidence type="ECO:0000313" key="7">
    <source>
        <dbReference type="Proteomes" id="UP000616885"/>
    </source>
</evidence>
<feature type="transmembrane region" description="Helical" evidence="4">
    <location>
        <begin position="336"/>
        <end position="354"/>
    </location>
</feature>
<feature type="transmembrane region" description="Helical" evidence="4">
    <location>
        <begin position="360"/>
        <end position="382"/>
    </location>
</feature>
<dbReference type="GO" id="GO:0022857">
    <property type="term" value="F:transmembrane transporter activity"/>
    <property type="evidence" value="ECO:0007669"/>
    <property type="project" value="InterPro"/>
</dbReference>
<feature type="transmembrane region" description="Helical" evidence="4">
    <location>
        <begin position="187"/>
        <end position="207"/>
    </location>
</feature>
<accession>A0A8H7N380</accession>
<dbReference type="InterPro" id="IPR020846">
    <property type="entry name" value="MFS_dom"/>
</dbReference>
<keyword evidence="4" id="KW-1133">Transmembrane helix</keyword>
<feature type="transmembrane region" description="Helical" evidence="4">
    <location>
        <begin position="394"/>
        <end position="415"/>
    </location>
</feature>
<comment type="caution">
    <text evidence="6">The sequence shown here is derived from an EMBL/GenBank/DDBJ whole genome shotgun (WGS) entry which is preliminary data.</text>
</comment>
<dbReference type="Pfam" id="PF07690">
    <property type="entry name" value="MFS_1"/>
    <property type="match status" value="1"/>
</dbReference>
<dbReference type="GO" id="GO:0016020">
    <property type="term" value="C:membrane"/>
    <property type="evidence" value="ECO:0007669"/>
    <property type="project" value="UniProtKB-SubCell"/>
</dbReference>
<feature type="transmembrane region" description="Helical" evidence="4">
    <location>
        <begin position="304"/>
        <end position="324"/>
    </location>
</feature>
<evidence type="ECO:0000256" key="3">
    <source>
        <dbReference type="SAM" id="MobiDB-lite"/>
    </source>
</evidence>
<evidence type="ECO:0000256" key="1">
    <source>
        <dbReference type="ARBA" id="ARBA00004141"/>
    </source>
</evidence>
<dbReference type="InterPro" id="IPR036259">
    <property type="entry name" value="MFS_trans_sf"/>
</dbReference>
<dbReference type="InterPro" id="IPR011701">
    <property type="entry name" value="MFS"/>
</dbReference>
<evidence type="ECO:0000313" key="6">
    <source>
        <dbReference type="EMBL" id="KAF9747044.1"/>
    </source>
</evidence>
<reference evidence="6" key="1">
    <citation type="submission" date="2020-10" db="EMBL/GenBank/DDBJ databases">
        <title>High-Quality Genome Resource of Clonostachys rosea strain S41 by Oxford Nanopore Long-Read Sequencing.</title>
        <authorList>
            <person name="Wang H."/>
        </authorList>
    </citation>
    <scope>NUCLEOTIDE SEQUENCE</scope>
    <source>
        <strain evidence="6">S41</strain>
    </source>
</reference>
<feature type="transmembrane region" description="Helical" evidence="4">
    <location>
        <begin position="101"/>
        <end position="119"/>
    </location>
</feature>
<evidence type="ECO:0000256" key="2">
    <source>
        <dbReference type="ARBA" id="ARBA00006727"/>
    </source>
</evidence>
<keyword evidence="4" id="KW-0812">Transmembrane</keyword>
<dbReference type="PANTHER" id="PTHR11360">
    <property type="entry name" value="MONOCARBOXYLATE TRANSPORTER"/>
    <property type="match status" value="1"/>
</dbReference>
<dbReference type="PANTHER" id="PTHR11360:SF177">
    <property type="entry name" value="RIBOFLAVIN TRANSPORTER MCH5"/>
    <property type="match status" value="1"/>
</dbReference>
<dbReference type="InterPro" id="IPR050327">
    <property type="entry name" value="Proton-linked_MCT"/>
</dbReference>
<dbReference type="EMBL" id="JADCTT010000010">
    <property type="protein sequence ID" value="KAF9747044.1"/>
    <property type="molecule type" value="Genomic_DNA"/>
</dbReference>
<feature type="transmembrane region" description="Helical" evidence="4">
    <location>
        <begin position="435"/>
        <end position="456"/>
    </location>
</feature>
<sequence length="473" mass="51585">MQLLSRNQDPVFADITPSPQGKEAVKDNTTIEEENGKDPERTPTDDYMGIPDGGSRAWVVVLAGFLNFCTGFGILNSWGTFQDHYENIARIGGTTWTSARITWIGNLQTGILFSSGIVIGPASDRWGARPLIIFGSILVFASCMGAGSSSHWWHFLLTQGIMFSIRNALMFYATIGAIAEWFDKRRGVALGMAASGSSVGGIFWPSILNALFHHTRPRWVYRAMGLICLPFLLLSCVFIKGRKGLAGHDTHGRLTDPSCRNPRKAIFRSDFIVFIMSEFLVYLGFLIPFGFIPAYATSHGVGAVQANGLLSICYGGSVFGRVLAGKFGDRFGRFNILSLICFLTGMMTLLWIKMTTFPTMVAFSILFGLFSGGIMPLSSTCVAQITPDMGYLGLRIGFMMAVLSITTFISTPISTHLRKVSSGPDPIEASGKPSGFTALFLFSGITTILGGVCILFTRLKWGSKENFAFKKTT</sequence>
<feature type="compositionally biased region" description="Basic and acidic residues" evidence="3">
    <location>
        <begin position="34"/>
        <end position="44"/>
    </location>
</feature>
<dbReference type="PROSITE" id="PS50850">
    <property type="entry name" value="MFS"/>
    <property type="match status" value="1"/>
</dbReference>
<evidence type="ECO:0000259" key="5">
    <source>
        <dbReference type="PROSITE" id="PS50850"/>
    </source>
</evidence>
<feature type="transmembrane region" description="Helical" evidence="4">
    <location>
        <begin position="131"/>
        <end position="147"/>
    </location>
</feature>
<comment type="similarity">
    <text evidence="2">Belongs to the major facilitator superfamily. Monocarboxylate porter (TC 2.A.1.13) family.</text>
</comment>
<name>A0A8H7N380_BIOOC</name>
<evidence type="ECO:0000256" key="4">
    <source>
        <dbReference type="SAM" id="Phobius"/>
    </source>
</evidence>
<feature type="transmembrane region" description="Helical" evidence="4">
    <location>
        <begin position="271"/>
        <end position="292"/>
    </location>
</feature>
<dbReference type="AlphaFoldDB" id="A0A8H7N380"/>
<feature type="transmembrane region" description="Helical" evidence="4">
    <location>
        <begin position="153"/>
        <end position="175"/>
    </location>
</feature>
<keyword evidence="4" id="KW-0472">Membrane</keyword>
<dbReference type="Proteomes" id="UP000616885">
    <property type="component" value="Unassembled WGS sequence"/>
</dbReference>
<dbReference type="Gene3D" id="1.20.1250.20">
    <property type="entry name" value="MFS general substrate transporter like domains"/>
    <property type="match status" value="2"/>
</dbReference>
<proteinExistence type="inferred from homology"/>
<organism evidence="6 7">
    <name type="scientific">Bionectria ochroleuca</name>
    <name type="common">Gliocladium roseum</name>
    <dbReference type="NCBI Taxonomy" id="29856"/>
    <lineage>
        <taxon>Eukaryota</taxon>
        <taxon>Fungi</taxon>
        <taxon>Dikarya</taxon>
        <taxon>Ascomycota</taxon>
        <taxon>Pezizomycotina</taxon>
        <taxon>Sordariomycetes</taxon>
        <taxon>Hypocreomycetidae</taxon>
        <taxon>Hypocreales</taxon>
        <taxon>Bionectriaceae</taxon>
        <taxon>Clonostachys</taxon>
    </lineage>
</organism>
<dbReference type="SUPFAM" id="SSF103473">
    <property type="entry name" value="MFS general substrate transporter"/>
    <property type="match status" value="1"/>
</dbReference>
<feature type="transmembrane region" description="Helical" evidence="4">
    <location>
        <begin position="219"/>
        <end position="239"/>
    </location>
</feature>
<feature type="region of interest" description="Disordered" evidence="3">
    <location>
        <begin position="1"/>
        <end position="46"/>
    </location>
</feature>
<gene>
    <name evidence="6" type="ORF">IM811_002378</name>
</gene>
<comment type="subcellular location">
    <subcellularLocation>
        <location evidence="1">Membrane</location>
        <topology evidence="1">Multi-pass membrane protein</topology>
    </subcellularLocation>
</comment>
<feature type="domain" description="Major facilitator superfamily (MFS) profile" evidence="5">
    <location>
        <begin position="59"/>
        <end position="462"/>
    </location>
</feature>
<feature type="transmembrane region" description="Helical" evidence="4">
    <location>
        <begin position="57"/>
        <end position="81"/>
    </location>
</feature>
<protein>
    <recommendedName>
        <fullName evidence="5">Major facilitator superfamily (MFS) profile domain-containing protein</fullName>
    </recommendedName>
</protein>